<sequence>MSGEFSVKPKVVRAAGTDMLTMADAILLAKQCAGHIQVDSGGTFLNDIAASANDVREQLETDYASTGKAYTTFDNAGNALRGMAQDYADTDADQAAKFDKIMDTDTVTAPEYMGGEPGIHAEDFSSVTTVEDAFEDYNSLHQFTNDVEYVIGLDWVSSWLTTAGIVDPFAGFRDDLEGDWTKLGKVLGAMRNLVTFWETAKSSIESVPVTFVANWVDTGNGYPFLQYNSEYNGAPNWSGNACDATVEWMTKAAEAAGDHGYAIQLKADALTGRLVAMYEGMDLVLDAVQDLLEIMPWGQSFDDFIKDLVLPWRVADRLIKIAGAAAKTLTRIRALIVLVVEVVGWFSELLYAVADLEFPDVSYSPPDVDGP</sequence>
<dbReference type="RefSeq" id="WP_345463598.1">
    <property type="nucleotide sequence ID" value="NZ_BAABKG010000006.1"/>
</dbReference>
<name>A0ABP9Q8U1_9ACTN</name>
<evidence type="ECO:0000313" key="2">
    <source>
        <dbReference type="Proteomes" id="UP001500221"/>
    </source>
</evidence>
<dbReference type="EMBL" id="BAABKG010000006">
    <property type="protein sequence ID" value="GAA5155808.1"/>
    <property type="molecule type" value="Genomic_DNA"/>
</dbReference>
<organism evidence="1 2">
    <name type="scientific">Nocardioides marinquilinus</name>
    <dbReference type="NCBI Taxonomy" id="1210400"/>
    <lineage>
        <taxon>Bacteria</taxon>
        <taxon>Bacillati</taxon>
        <taxon>Actinomycetota</taxon>
        <taxon>Actinomycetes</taxon>
        <taxon>Propionibacteriales</taxon>
        <taxon>Nocardioidaceae</taxon>
        <taxon>Nocardioides</taxon>
    </lineage>
</organism>
<comment type="caution">
    <text evidence="1">The sequence shown here is derived from an EMBL/GenBank/DDBJ whole genome shotgun (WGS) entry which is preliminary data.</text>
</comment>
<reference evidence="2" key="1">
    <citation type="journal article" date="2019" name="Int. J. Syst. Evol. Microbiol.">
        <title>The Global Catalogue of Microorganisms (GCM) 10K type strain sequencing project: providing services to taxonomists for standard genome sequencing and annotation.</title>
        <authorList>
            <consortium name="The Broad Institute Genomics Platform"/>
            <consortium name="The Broad Institute Genome Sequencing Center for Infectious Disease"/>
            <person name="Wu L."/>
            <person name="Ma J."/>
        </authorList>
    </citation>
    <scope>NUCLEOTIDE SEQUENCE [LARGE SCALE GENOMIC DNA]</scope>
    <source>
        <strain evidence="2">JCM 18459</strain>
    </source>
</reference>
<protein>
    <recommendedName>
        <fullName evidence="3">WXG100 family type VII secretion target</fullName>
    </recommendedName>
</protein>
<accession>A0ABP9Q8U1</accession>
<gene>
    <name evidence="1" type="ORF">GCM10023340_42070</name>
</gene>
<dbReference type="Proteomes" id="UP001500221">
    <property type="component" value="Unassembled WGS sequence"/>
</dbReference>
<keyword evidence="2" id="KW-1185">Reference proteome</keyword>
<evidence type="ECO:0008006" key="3">
    <source>
        <dbReference type="Google" id="ProtNLM"/>
    </source>
</evidence>
<evidence type="ECO:0000313" key="1">
    <source>
        <dbReference type="EMBL" id="GAA5155808.1"/>
    </source>
</evidence>
<proteinExistence type="predicted"/>